<gene>
    <name evidence="2" type="ORF">ASPCAL13144</name>
</gene>
<evidence type="ECO:0000313" key="2">
    <source>
        <dbReference type="EMBL" id="CEL10017.1"/>
    </source>
</evidence>
<protein>
    <recommendedName>
        <fullName evidence="4">Late sexual development protein</fullName>
    </recommendedName>
</protein>
<sequence>MHFLPSLIALLSAAAFSLAAPTPRDEPVSYPPLPDGLPNPSPEQLQKIEKEAHGTLPGLPLPTNISEAGAENLQLIAFNQHIEVAFFDELIFNITHKVKGYELPNDVELEFTLRSLETILAQEKVHALTANEALRRFGRQTILPCAYNFPVATLRDAIILAGTFTSHFIGTLQDMTERFAANNDNALTGLLAATIANQATQLGWFRVFLDKYPSEAPTLTRSDVNFGFTYAQTFVVPGSCPNIHEIKLRTFLPLEIITFPASRTSKIKLSWTHVVDDKKENTLWLAYVNQLNVPTYVPLQVISCDGRKTVAVAVFPYDEFLLNGLTIAAVVDRQGPFANAVAVAQSTLYGPALIVVE</sequence>
<dbReference type="AlphaFoldDB" id="A0A0U5GCG0"/>
<dbReference type="OMA" id="WMTYINQ"/>
<feature type="signal peptide" evidence="1">
    <location>
        <begin position="1"/>
        <end position="19"/>
    </location>
</feature>
<evidence type="ECO:0000256" key="1">
    <source>
        <dbReference type="SAM" id="SignalP"/>
    </source>
</evidence>
<keyword evidence="3" id="KW-1185">Reference proteome</keyword>
<dbReference type="Proteomes" id="UP000054771">
    <property type="component" value="Unassembled WGS sequence"/>
</dbReference>
<proteinExistence type="predicted"/>
<organism evidence="2 3">
    <name type="scientific">Aspergillus calidoustus</name>
    <dbReference type="NCBI Taxonomy" id="454130"/>
    <lineage>
        <taxon>Eukaryota</taxon>
        <taxon>Fungi</taxon>
        <taxon>Dikarya</taxon>
        <taxon>Ascomycota</taxon>
        <taxon>Pezizomycotina</taxon>
        <taxon>Eurotiomycetes</taxon>
        <taxon>Eurotiomycetidae</taxon>
        <taxon>Eurotiales</taxon>
        <taxon>Aspergillaceae</taxon>
        <taxon>Aspergillus</taxon>
        <taxon>Aspergillus subgen. Nidulantes</taxon>
    </lineage>
</organism>
<accession>A0A0U5GCG0</accession>
<feature type="chain" id="PRO_5006857731" description="Late sexual development protein" evidence="1">
    <location>
        <begin position="20"/>
        <end position="357"/>
    </location>
</feature>
<reference evidence="3" key="1">
    <citation type="journal article" date="2016" name="Genome Announc.">
        <title>Draft genome sequences of fungus Aspergillus calidoustus.</title>
        <authorList>
            <person name="Horn F."/>
            <person name="Linde J."/>
            <person name="Mattern D.J."/>
            <person name="Walther G."/>
            <person name="Guthke R."/>
            <person name="Scherlach K."/>
            <person name="Martin K."/>
            <person name="Brakhage A.A."/>
            <person name="Petzke L."/>
            <person name="Valiante V."/>
        </authorList>
    </citation>
    <scope>NUCLEOTIDE SEQUENCE [LARGE SCALE GENOMIC DNA]</scope>
    <source>
        <strain evidence="3">SF006504</strain>
    </source>
</reference>
<name>A0A0U5GCG0_ASPCI</name>
<dbReference type="EMBL" id="CDMC01000016">
    <property type="protein sequence ID" value="CEL10017.1"/>
    <property type="molecule type" value="Genomic_DNA"/>
</dbReference>
<evidence type="ECO:0008006" key="4">
    <source>
        <dbReference type="Google" id="ProtNLM"/>
    </source>
</evidence>
<keyword evidence="1" id="KW-0732">Signal</keyword>
<evidence type="ECO:0000313" key="3">
    <source>
        <dbReference type="Proteomes" id="UP000054771"/>
    </source>
</evidence>
<dbReference type="OrthoDB" id="5293813at2759"/>